<evidence type="ECO:0000256" key="11">
    <source>
        <dbReference type="ARBA" id="ARBA00057335"/>
    </source>
</evidence>
<feature type="domain" description="Pectinesterase catalytic" evidence="14">
    <location>
        <begin position="40"/>
        <end position="317"/>
    </location>
</feature>
<evidence type="ECO:0000256" key="8">
    <source>
        <dbReference type="ARBA" id="ARBA00023085"/>
    </source>
</evidence>
<comment type="similarity">
    <text evidence="3">Belongs to the pectinesterase family.</text>
</comment>
<keyword evidence="16" id="KW-1185">Reference proteome</keyword>
<dbReference type="PANTHER" id="PTHR31321:SF76">
    <property type="entry name" value="PECTINESTERASE 10-RELATED"/>
    <property type="match status" value="1"/>
</dbReference>
<dbReference type="InterPro" id="IPR011050">
    <property type="entry name" value="Pectin_lyase_fold/virulence"/>
</dbReference>
<evidence type="ECO:0000256" key="10">
    <source>
        <dbReference type="ARBA" id="ARBA00047928"/>
    </source>
</evidence>
<dbReference type="InterPro" id="IPR000070">
    <property type="entry name" value="Pectinesterase_cat"/>
</dbReference>
<dbReference type="Gene3D" id="2.160.20.10">
    <property type="entry name" value="Single-stranded right-handed beta-helix, Pectin lyase-like"/>
    <property type="match status" value="1"/>
</dbReference>
<proteinExistence type="inferred from homology"/>
<accession>A0AAD4JG65</accession>
<dbReference type="GO" id="GO:0045490">
    <property type="term" value="P:pectin catabolic process"/>
    <property type="evidence" value="ECO:0007669"/>
    <property type="project" value="UniProtKB-UniRule"/>
</dbReference>
<sequence>MSPFICSLIAFFIAFPSGRACVTTKVPVNHQTINITCSTILVDPSGRGNFTSIQSAINYVPQFSRDWICIHIKPGVYRERVYIPFDRPFIYLVGAGQNKTYVVSDGHDPVDSTATLTTRAENIIIEGISFNNSYNYPATGSCNPMKPAAAAKVEGDKTAFYGCGFFGLQDTLWDFNGRHYFKHCTIEGAVDFIFGSGQSIYEKCTISVVAEALKGGAGYITGQGRENPKETNGFVFKRCIISGNGKTYLGRPWRKHARVIFYKTYMSDIIIPQGWDAYYNAGGQENLLTFEEIECLGLGANTSGRVKWANRRRNTTELRQLISLSYINSGGWVTQEMIN</sequence>
<dbReference type="InterPro" id="IPR012334">
    <property type="entry name" value="Pectin_lyas_fold"/>
</dbReference>
<name>A0AAD4JG65_PERFH</name>
<dbReference type="PROSITE" id="PS00503">
    <property type="entry name" value="PECTINESTERASE_2"/>
    <property type="match status" value="1"/>
</dbReference>
<evidence type="ECO:0000256" key="2">
    <source>
        <dbReference type="ARBA" id="ARBA00005184"/>
    </source>
</evidence>
<evidence type="ECO:0000256" key="3">
    <source>
        <dbReference type="ARBA" id="ARBA00008891"/>
    </source>
</evidence>
<evidence type="ECO:0000256" key="7">
    <source>
        <dbReference type="ARBA" id="ARBA00022801"/>
    </source>
</evidence>
<dbReference type="GO" id="GO:0030599">
    <property type="term" value="F:pectinesterase activity"/>
    <property type="evidence" value="ECO:0007669"/>
    <property type="project" value="UniProtKB-UniRule"/>
</dbReference>
<keyword evidence="13" id="KW-0961">Cell wall biogenesis/degradation</keyword>
<evidence type="ECO:0000256" key="4">
    <source>
        <dbReference type="ARBA" id="ARBA00013229"/>
    </source>
</evidence>
<feature type="signal peptide" evidence="13">
    <location>
        <begin position="1"/>
        <end position="20"/>
    </location>
</feature>
<reference evidence="15 16" key="1">
    <citation type="journal article" date="2021" name="Nat. Commun.">
        <title>Incipient diploidization of the medicinal plant Perilla within 10,000 years.</title>
        <authorList>
            <person name="Zhang Y."/>
            <person name="Shen Q."/>
            <person name="Leng L."/>
            <person name="Zhang D."/>
            <person name="Chen S."/>
            <person name="Shi Y."/>
            <person name="Ning Z."/>
            <person name="Chen S."/>
        </authorList>
    </citation>
    <scope>NUCLEOTIDE SEQUENCE [LARGE SCALE GENOMIC DNA]</scope>
    <source>
        <strain evidence="16">cv. PC099</strain>
    </source>
</reference>
<dbReference type="AlphaFoldDB" id="A0AAD4JG65"/>
<keyword evidence="8 13" id="KW-0063">Aspartyl esterase</keyword>
<comment type="function">
    <text evidence="11 13">Acts in the modification of cell walls via demethylesterification of cell wall pectin.</text>
</comment>
<comment type="catalytic activity">
    <reaction evidence="10 13">
        <text>[(1-&gt;4)-alpha-D-galacturonosyl methyl ester](n) + n H2O = [(1-&gt;4)-alpha-D-galacturonosyl](n) + n methanol + n H(+)</text>
        <dbReference type="Rhea" id="RHEA:22380"/>
        <dbReference type="Rhea" id="RHEA-COMP:14570"/>
        <dbReference type="Rhea" id="RHEA-COMP:14573"/>
        <dbReference type="ChEBI" id="CHEBI:15377"/>
        <dbReference type="ChEBI" id="CHEBI:15378"/>
        <dbReference type="ChEBI" id="CHEBI:17790"/>
        <dbReference type="ChEBI" id="CHEBI:140522"/>
        <dbReference type="ChEBI" id="CHEBI:140523"/>
        <dbReference type="EC" id="3.1.1.11"/>
    </reaction>
</comment>
<dbReference type="InterPro" id="IPR033131">
    <property type="entry name" value="Pectinesterase_Asp_AS"/>
</dbReference>
<evidence type="ECO:0000256" key="13">
    <source>
        <dbReference type="RuleBase" id="RU000589"/>
    </source>
</evidence>
<comment type="pathway">
    <text evidence="2 13">Glycan metabolism; pectin degradation; 2-dehydro-3-deoxy-D-gluconate from pectin: step 1/5.</text>
</comment>
<evidence type="ECO:0000256" key="9">
    <source>
        <dbReference type="ARBA" id="ARBA00023180"/>
    </source>
</evidence>
<dbReference type="Pfam" id="PF01095">
    <property type="entry name" value="Pectinesterase"/>
    <property type="match status" value="1"/>
</dbReference>
<dbReference type="InterPro" id="IPR018040">
    <property type="entry name" value="Pectinesterase_Tyr_AS"/>
</dbReference>
<dbReference type="GO" id="GO:0016829">
    <property type="term" value="F:lyase activity"/>
    <property type="evidence" value="ECO:0007669"/>
    <property type="project" value="UniProtKB-KW"/>
</dbReference>
<gene>
    <name evidence="15" type="ORF">C2S53_006401</name>
</gene>
<feature type="active site" evidence="12">
    <location>
        <position position="191"/>
    </location>
</feature>
<dbReference type="PROSITE" id="PS00800">
    <property type="entry name" value="PECTINESTERASE_1"/>
    <property type="match status" value="1"/>
</dbReference>
<keyword evidence="7 13" id="KW-0378">Hydrolase</keyword>
<organism evidence="15 16">
    <name type="scientific">Perilla frutescens var. hirtella</name>
    <name type="common">Perilla citriodora</name>
    <name type="synonym">Perilla setoyensis</name>
    <dbReference type="NCBI Taxonomy" id="608512"/>
    <lineage>
        <taxon>Eukaryota</taxon>
        <taxon>Viridiplantae</taxon>
        <taxon>Streptophyta</taxon>
        <taxon>Embryophyta</taxon>
        <taxon>Tracheophyta</taxon>
        <taxon>Spermatophyta</taxon>
        <taxon>Magnoliopsida</taxon>
        <taxon>eudicotyledons</taxon>
        <taxon>Gunneridae</taxon>
        <taxon>Pentapetalae</taxon>
        <taxon>asterids</taxon>
        <taxon>lamiids</taxon>
        <taxon>Lamiales</taxon>
        <taxon>Lamiaceae</taxon>
        <taxon>Nepetoideae</taxon>
        <taxon>Elsholtzieae</taxon>
        <taxon>Perilla</taxon>
    </lineage>
</organism>
<evidence type="ECO:0000256" key="5">
    <source>
        <dbReference type="ARBA" id="ARBA00022512"/>
    </source>
</evidence>
<evidence type="ECO:0000256" key="6">
    <source>
        <dbReference type="ARBA" id="ARBA00022525"/>
    </source>
</evidence>
<keyword evidence="6 13" id="KW-0964">Secreted</keyword>
<evidence type="ECO:0000313" key="16">
    <source>
        <dbReference type="Proteomes" id="UP001190926"/>
    </source>
</evidence>
<keyword evidence="13" id="KW-0732">Signal</keyword>
<keyword evidence="5 13" id="KW-0134">Cell wall</keyword>
<protein>
    <recommendedName>
        <fullName evidence="4 13">Pectinesterase</fullName>
        <ecNumber evidence="4 13">3.1.1.11</ecNumber>
    </recommendedName>
</protein>
<dbReference type="SUPFAM" id="SSF51126">
    <property type="entry name" value="Pectin lyase-like"/>
    <property type="match status" value="1"/>
</dbReference>
<dbReference type="EC" id="3.1.1.11" evidence="4 13"/>
<comment type="subcellular location">
    <subcellularLocation>
        <location evidence="1 13">Secreted</location>
        <location evidence="1 13">Cell wall</location>
    </subcellularLocation>
</comment>
<evidence type="ECO:0000313" key="15">
    <source>
        <dbReference type="EMBL" id="KAH6832684.1"/>
    </source>
</evidence>
<dbReference type="FunFam" id="2.160.20.10:FF:000013">
    <property type="entry name" value="Pectinesterase"/>
    <property type="match status" value="1"/>
</dbReference>
<evidence type="ECO:0000256" key="12">
    <source>
        <dbReference type="PROSITE-ProRule" id="PRU10040"/>
    </source>
</evidence>
<evidence type="ECO:0000256" key="1">
    <source>
        <dbReference type="ARBA" id="ARBA00004191"/>
    </source>
</evidence>
<dbReference type="GO" id="GO:0042545">
    <property type="term" value="P:cell wall modification"/>
    <property type="evidence" value="ECO:0007669"/>
    <property type="project" value="UniProtKB-UniRule"/>
</dbReference>
<dbReference type="EMBL" id="SDAM02000066">
    <property type="protein sequence ID" value="KAH6832684.1"/>
    <property type="molecule type" value="Genomic_DNA"/>
</dbReference>
<keyword evidence="9" id="KW-0325">Glycoprotein</keyword>
<dbReference type="Proteomes" id="UP001190926">
    <property type="component" value="Unassembled WGS sequence"/>
</dbReference>
<evidence type="ECO:0000259" key="14">
    <source>
        <dbReference type="Pfam" id="PF01095"/>
    </source>
</evidence>
<comment type="caution">
    <text evidence="15">The sequence shown here is derived from an EMBL/GenBank/DDBJ whole genome shotgun (WGS) entry which is preliminary data.</text>
</comment>
<dbReference type="PANTHER" id="PTHR31321">
    <property type="entry name" value="ACYL-COA THIOESTER HYDROLASE YBHC-RELATED"/>
    <property type="match status" value="1"/>
</dbReference>
<feature type="chain" id="PRO_5041775649" description="Pectinesterase" evidence="13">
    <location>
        <begin position="21"/>
        <end position="339"/>
    </location>
</feature>